<evidence type="ECO:0000313" key="2">
    <source>
        <dbReference type="EMBL" id="SJZ90393.1"/>
    </source>
</evidence>
<name>A0A1T4PFP3_9FIRM</name>
<feature type="transmembrane region" description="Helical" evidence="1">
    <location>
        <begin position="83"/>
        <end position="109"/>
    </location>
</feature>
<sequence>MDKKSSFWILVILFGFLTLAGLFANRQNLSEQMTGMGLSMGGMMKVHHAGQITPAILLRQGAEDHGMGNLSGHHLLTSLLEGMAFLTTVAIFLLVPILAGGVVLLLVLWF</sequence>
<organism evidence="2 3">
    <name type="scientific">Carboxydocella sporoproducens DSM 16521</name>
    <dbReference type="NCBI Taxonomy" id="1121270"/>
    <lineage>
        <taxon>Bacteria</taxon>
        <taxon>Bacillati</taxon>
        <taxon>Bacillota</taxon>
        <taxon>Clostridia</taxon>
        <taxon>Eubacteriales</taxon>
        <taxon>Clostridiales Family XVI. Incertae Sedis</taxon>
        <taxon>Carboxydocella</taxon>
    </lineage>
</organism>
<keyword evidence="1" id="KW-0812">Transmembrane</keyword>
<keyword evidence="1" id="KW-0472">Membrane</keyword>
<gene>
    <name evidence="2" type="ORF">SAMN02745885_01260</name>
</gene>
<dbReference type="RefSeq" id="WP_078665339.1">
    <property type="nucleotide sequence ID" value="NZ_FUXM01000011.1"/>
</dbReference>
<keyword evidence="1" id="KW-1133">Transmembrane helix</keyword>
<keyword evidence="3" id="KW-1185">Reference proteome</keyword>
<proteinExistence type="predicted"/>
<dbReference type="AlphaFoldDB" id="A0A1T4PFP3"/>
<reference evidence="3" key="1">
    <citation type="submission" date="2017-02" db="EMBL/GenBank/DDBJ databases">
        <authorList>
            <person name="Varghese N."/>
            <person name="Submissions S."/>
        </authorList>
    </citation>
    <scope>NUCLEOTIDE SEQUENCE [LARGE SCALE GENOMIC DNA]</scope>
    <source>
        <strain evidence="3">DSM 16521</strain>
    </source>
</reference>
<evidence type="ECO:0000256" key="1">
    <source>
        <dbReference type="SAM" id="Phobius"/>
    </source>
</evidence>
<evidence type="ECO:0000313" key="3">
    <source>
        <dbReference type="Proteomes" id="UP000189933"/>
    </source>
</evidence>
<dbReference type="Proteomes" id="UP000189933">
    <property type="component" value="Unassembled WGS sequence"/>
</dbReference>
<protein>
    <submittedName>
        <fullName evidence="2">Uncharacterized protein</fullName>
    </submittedName>
</protein>
<dbReference type="EMBL" id="FUXM01000011">
    <property type="protein sequence ID" value="SJZ90393.1"/>
    <property type="molecule type" value="Genomic_DNA"/>
</dbReference>
<accession>A0A1T4PFP3</accession>